<name>B9XDW8_PEDPL</name>
<comment type="caution">
    <text evidence="1">The sequence shown here is derived from an EMBL/GenBank/DDBJ whole genome shotgun (WGS) entry which is preliminary data.</text>
</comment>
<keyword evidence="2" id="KW-1185">Reference proteome</keyword>
<protein>
    <submittedName>
        <fullName evidence="1">Uncharacterized protein</fullName>
    </submittedName>
</protein>
<reference evidence="1 2" key="1">
    <citation type="journal article" date="2011" name="J. Bacteriol.">
        <title>Genome sequence of 'Pedosphaera parvula' Ellin514, an aerobic Verrucomicrobial isolate from pasture soil.</title>
        <authorList>
            <person name="Kant R."/>
            <person name="van Passel M.W."/>
            <person name="Sangwan P."/>
            <person name="Palva A."/>
            <person name="Lucas S."/>
            <person name="Copeland A."/>
            <person name="Lapidus A."/>
            <person name="Glavina Del Rio T."/>
            <person name="Dalin E."/>
            <person name="Tice H."/>
            <person name="Bruce D."/>
            <person name="Goodwin L."/>
            <person name="Pitluck S."/>
            <person name="Chertkov O."/>
            <person name="Larimer F.W."/>
            <person name="Land M.L."/>
            <person name="Hauser L."/>
            <person name="Brettin T.S."/>
            <person name="Detter J.C."/>
            <person name="Han S."/>
            <person name="de Vos W.M."/>
            <person name="Janssen P.H."/>
            <person name="Smidt H."/>
        </authorList>
    </citation>
    <scope>NUCLEOTIDE SEQUENCE [LARGE SCALE GENOMIC DNA]</scope>
    <source>
        <strain evidence="1 2">Ellin514</strain>
    </source>
</reference>
<organism evidence="1 2">
    <name type="scientific">Pedosphaera parvula (strain Ellin514)</name>
    <dbReference type="NCBI Taxonomy" id="320771"/>
    <lineage>
        <taxon>Bacteria</taxon>
        <taxon>Pseudomonadati</taxon>
        <taxon>Verrucomicrobiota</taxon>
        <taxon>Pedosphaerae</taxon>
        <taxon>Pedosphaerales</taxon>
        <taxon>Pedosphaeraceae</taxon>
        <taxon>Pedosphaera</taxon>
    </lineage>
</organism>
<dbReference type="STRING" id="320771.Cflav_PD4522"/>
<evidence type="ECO:0000313" key="2">
    <source>
        <dbReference type="Proteomes" id="UP000003688"/>
    </source>
</evidence>
<dbReference type="EMBL" id="ABOX02000007">
    <property type="protein sequence ID" value="EEF61859.1"/>
    <property type="molecule type" value="Genomic_DNA"/>
</dbReference>
<evidence type="ECO:0000313" key="1">
    <source>
        <dbReference type="EMBL" id="EEF61859.1"/>
    </source>
</evidence>
<proteinExistence type="predicted"/>
<accession>B9XDW8</accession>
<dbReference type="AlphaFoldDB" id="B9XDW8"/>
<gene>
    <name evidence="1" type="ORF">Cflav_PD4522</name>
</gene>
<dbReference type="Proteomes" id="UP000003688">
    <property type="component" value="Unassembled WGS sequence"/>
</dbReference>
<sequence>MSSGTGGTNTSFKSFRRSTFRISKSELRPYTVGESVSMRFVTFLGDVKNGGVHQEWIWHNGKAFERDYERVDG</sequence>